<evidence type="ECO:0000259" key="8">
    <source>
        <dbReference type="Pfam" id="PF17042"/>
    </source>
</evidence>
<dbReference type="Pfam" id="PF17042">
    <property type="entry name" value="NBD_C"/>
    <property type="match status" value="1"/>
</dbReference>
<dbReference type="Gene3D" id="3.40.980.20">
    <property type="entry name" value="Four-carbon acid sugar kinase, nucleotide binding domain"/>
    <property type="match status" value="1"/>
</dbReference>
<dbReference type="SUPFAM" id="SSF142764">
    <property type="entry name" value="YgbK-like"/>
    <property type="match status" value="1"/>
</dbReference>
<dbReference type="Pfam" id="PF07005">
    <property type="entry name" value="SBD_N"/>
    <property type="match status" value="1"/>
</dbReference>
<evidence type="ECO:0000256" key="4">
    <source>
        <dbReference type="ARBA" id="ARBA00022777"/>
    </source>
</evidence>
<keyword evidence="3" id="KW-0547">Nucleotide-binding</keyword>
<dbReference type="GO" id="GO:0016301">
    <property type="term" value="F:kinase activity"/>
    <property type="evidence" value="ECO:0007669"/>
    <property type="project" value="UniProtKB-KW"/>
</dbReference>
<gene>
    <name evidence="9" type="ORF">ACFQND_15895</name>
</gene>
<dbReference type="EC" id="2.7.1.-" evidence="9"/>
<evidence type="ECO:0000256" key="3">
    <source>
        <dbReference type="ARBA" id="ARBA00022741"/>
    </source>
</evidence>
<comment type="similarity">
    <text evidence="1">Belongs to the four-carbon acid sugar kinase family.</text>
</comment>
<keyword evidence="4 9" id="KW-0418">Kinase</keyword>
<sequence length="353" mass="37048">MNTSRVFEFGIIGDDLTSAADGAGAFATYGQVARICRGRAPSRDALIVAVDCGSRAVGEPEAVRRVSDSTLLLKSKHILYKTVDSTLRGHVKAELAACLQVSGRKTLVFGPAFPAAGRTTVAGIQLVDGIPVAESSYGSDPVHPARHSSLAELVPDSATDVIILNASTQDELDAKVAALPEPQNILWAGSPGMAMALASRFALSSDVPVTLPRVKGGFLIVVGSANKRSHCQANAVAQHPDVTVLCAPRERRAEPKVLLWALAEQSIEVLRTRRIGVVIATGGDTMEAILDRLGVGEFEILHEIAPGFPLGRALLDNGSELLIAMKAGGFGDDQVLVRAVTRLRATSAVAHSS</sequence>
<keyword evidence="2 9" id="KW-0808">Transferase</keyword>
<dbReference type="InterPro" id="IPR031475">
    <property type="entry name" value="NBD_C"/>
</dbReference>
<evidence type="ECO:0000313" key="9">
    <source>
        <dbReference type="EMBL" id="MFC6282709.1"/>
    </source>
</evidence>
<feature type="domain" description="Four-carbon acid sugar kinase N-terminal" evidence="7">
    <location>
        <begin position="10"/>
        <end position="154"/>
    </location>
</feature>
<dbReference type="InterPro" id="IPR037051">
    <property type="entry name" value="4-carb_acid_sugar_kinase_N_sf"/>
</dbReference>
<dbReference type="InterPro" id="IPR042213">
    <property type="entry name" value="NBD_C_sf"/>
</dbReference>
<keyword evidence="6" id="KW-0119">Carbohydrate metabolism</keyword>
<dbReference type="RefSeq" id="WP_371434788.1">
    <property type="nucleotide sequence ID" value="NZ_JBHSRS010000079.1"/>
</dbReference>
<dbReference type="InterPro" id="IPR010737">
    <property type="entry name" value="4-carb_acid_sugar_kinase_N"/>
</dbReference>
<evidence type="ECO:0000256" key="2">
    <source>
        <dbReference type="ARBA" id="ARBA00022679"/>
    </source>
</evidence>
<accession>A0ABW1TYP4</accession>
<protein>
    <submittedName>
        <fullName evidence="9">Four-carbon acid sugar kinase family protein</fullName>
        <ecNumber evidence="9">2.7.1.-</ecNumber>
    </submittedName>
</protein>
<keyword evidence="10" id="KW-1185">Reference proteome</keyword>
<evidence type="ECO:0000313" key="10">
    <source>
        <dbReference type="Proteomes" id="UP001596270"/>
    </source>
</evidence>
<evidence type="ECO:0000256" key="1">
    <source>
        <dbReference type="ARBA" id="ARBA00005715"/>
    </source>
</evidence>
<feature type="domain" description="Four-carbon acid sugar kinase nucleotide binding" evidence="8">
    <location>
        <begin position="263"/>
        <end position="336"/>
    </location>
</feature>
<name>A0ABW1TYP4_9BURK</name>
<evidence type="ECO:0000259" key="7">
    <source>
        <dbReference type="Pfam" id="PF07005"/>
    </source>
</evidence>
<reference evidence="10" key="1">
    <citation type="journal article" date="2019" name="Int. J. Syst. Evol. Microbiol.">
        <title>The Global Catalogue of Microorganisms (GCM) 10K type strain sequencing project: providing services to taxonomists for standard genome sequencing and annotation.</title>
        <authorList>
            <consortium name="The Broad Institute Genomics Platform"/>
            <consortium name="The Broad Institute Genome Sequencing Center for Infectious Disease"/>
            <person name="Wu L."/>
            <person name="Ma J."/>
        </authorList>
    </citation>
    <scope>NUCLEOTIDE SEQUENCE [LARGE SCALE GENOMIC DNA]</scope>
    <source>
        <strain evidence="10">CCUG 39402</strain>
    </source>
</reference>
<evidence type="ECO:0000256" key="5">
    <source>
        <dbReference type="ARBA" id="ARBA00022840"/>
    </source>
</evidence>
<dbReference type="Gene3D" id="3.40.50.10840">
    <property type="entry name" value="Putative sugar-binding, N-terminal domain"/>
    <property type="match status" value="1"/>
</dbReference>
<comment type="caution">
    <text evidence="9">The sequence shown here is derived from an EMBL/GenBank/DDBJ whole genome shotgun (WGS) entry which is preliminary data.</text>
</comment>
<organism evidence="9 10">
    <name type="scientific">Polaromonas aquatica</name>
    <dbReference type="NCBI Taxonomy" id="332657"/>
    <lineage>
        <taxon>Bacteria</taxon>
        <taxon>Pseudomonadati</taxon>
        <taxon>Pseudomonadota</taxon>
        <taxon>Betaproteobacteria</taxon>
        <taxon>Burkholderiales</taxon>
        <taxon>Comamonadaceae</taxon>
        <taxon>Polaromonas</taxon>
    </lineage>
</organism>
<proteinExistence type="inferred from homology"/>
<evidence type="ECO:0000256" key="6">
    <source>
        <dbReference type="ARBA" id="ARBA00023277"/>
    </source>
</evidence>
<keyword evidence="5" id="KW-0067">ATP-binding</keyword>
<dbReference type="Proteomes" id="UP001596270">
    <property type="component" value="Unassembled WGS sequence"/>
</dbReference>
<dbReference type="EMBL" id="JBHSRS010000079">
    <property type="protein sequence ID" value="MFC6282709.1"/>
    <property type="molecule type" value="Genomic_DNA"/>
</dbReference>